<proteinExistence type="inferred from homology"/>
<dbReference type="PANTHER" id="PTHR11060">
    <property type="entry name" value="PROTEIN MEMO1"/>
    <property type="match status" value="1"/>
</dbReference>
<evidence type="ECO:0000313" key="4">
    <source>
        <dbReference type="Proteomes" id="UP001063698"/>
    </source>
</evidence>
<dbReference type="AlphaFoldDB" id="A0A977K964"/>
<dbReference type="PANTHER" id="PTHR11060:SF0">
    <property type="entry name" value="PROTEIN MEMO1"/>
    <property type="match status" value="1"/>
</dbReference>
<sequence length="292" mass="31857">MLRAVENVLVRPPAVAGTFYPADPEELIKLIEWSFTHPIGPGELPKVSEERNKQSVGFMVPHAGYIYSGPVAAWAYYKLAQEGAPEVVIIIGPNHTGVGSPISIMPPSIWETPLGHVHVDPEAVEEIVRESGIVDVDASAHAYEHSLEVQVPFLQYLFGNKFRIVPIVMGLQTPEAAKALADGIYRAMEKLGKDYVVLASSDLNHYEPHEVTVKKDMIAIEKITALDTEGLYKALLEYDISMCGPGPTMTVMELTKKYGGNRGILLKHATSGDTSGDYSQVVGYASVQFPLP</sequence>
<organism evidence="3 4">
    <name type="scientific">Ignicoccus pacificus DSM 13166</name>
    <dbReference type="NCBI Taxonomy" id="940294"/>
    <lineage>
        <taxon>Archaea</taxon>
        <taxon>Thermoproteota</taxon>
        <taxon>Thermoprotei</taxon>
        <taxon>Desulfurococcales</taxon>
        <taxon>Desulfurococcaceae</taxon>
        <taxon>Ignicoccus</taxon>
    </lineage>
</organism>
<keyword evidence="4" id="KW-1185">Reference proteome</keyword>
<reference evidence="3" key="1">
    <citation type="submission" date="2013-11" db="EMBL/GenBank/DDBJ databases">
        <title>Comparative genomics of Ignicoccus.</title>
        <authorList>
            <person name="Podar M."/>
        </authorList>
    </citation>
    <scope>NUCLEOTIDE SEQUENCE</scope>
    <source>
        <strain evidence="3">DSM 13166</strain>
    </source>
</reference>
<evidence type="ECO:0000256" key="2">
    <source>
        <dbReference type="HAMAP-Rule" id="MF_00055"/>
    </source>
</evidence>
<dbReference type="InterPro" id="IPR002737">
    <property type="entry name" value="MEMO1_fam"/>
</dbReference>
<dbReference type="Proteomes" id="UP001063698">
    <property type="component" value="Chromosome"/>
</dbReference>
<dbReference type="CDD" id="cd07361">
    <property type="entry name" value="MEMO_like"/>
    <property type="match status" value="1"/>
</dbReference>
<name>A0A977K964_9CREN</name>
<evidence type="ECO:0000313" key="3">
    <source>
        <dbReference type="EMBL" id="UXD21279.1"/>
    </source>
</evidence>
<dbReference type="EMBL" id="CP006868">
    <property type="protein sequence ID" value="UXD21279.1"/>
    <property type="molecule type" value="Genomic_DNA"/>
</dbReference>
<evidence type="ECO:0000256" key="1">
    <source>
        <dbReference type="ARBA" id="ARBA00006315"/>
    </source>
</evidence>
<dbReference type="NCBIfam" id="NF001987">
    <property type="entry name" value="PRK00782.1"/>
    <property type="match status" value="1"/>
</dbReference>
<protein>
    <recommendedName>
        <fullName evidence="2">MEMO1 family protein IPA_02175</fullName>
    </recommendedName>
</protein>
<comment type="similarity">
    <text evidence="1 2">Belongs to the MEMO1 family.</text>
</comment>
<accession>A0A977K964</accession>
<dbReference type="KEGG" id="ipc:IPA_02175"/>
<dbReference type="Pfam" id="PF01875">
    <property type="entry name" value="Memo"/>
    <property type="match status" value="1"/>
</dbReference>
<gene>
    <name evidence="3" type="ORF">IPA_02175</name>
</gene>
<dbReference type="HAMAP" id="MF_00055">
    <property type="entry name" value="MEMO1"/>
    <property type="match status" value="1"/>
</dbReference>
<dbReference type="NCBIfam" id="TIGR04336">
    <property type="entry name" value="AmmeMemoSam_B"/>
    <property type="match status" value="1"/>
</dbReference>
<dbReference type="Gene3D" id="3.40.830.10">
    <property type="entry name" value="LigB-like"/>
    <property type="match status" value="1"/>
</dbReference>